<proteinExistence type="predicted"/>
<reference evidence="2" key="1">
    <citation type="submission" date="2025-08" db="UniProtKB">
        <authorList>
            <consortium name="RefSeq"/>
        </authorList>
    </citation>
    <scope>IDENTIFICATION</scope>
    <source>
        <tissue evidence="2">Whole body</tissue>
    </source>
</reference>
<dbReference type="GeneID" id="135193536"/>
<evidence type="ECO:0000313" key="2">
    <source>
        <dbReference type="RefSeq" id="XP_064072503.1"/>
    </source>
</evidence>
<dbReference type="RefSeq" id="XP_064072503.1">
    <property type="nucleotide sequence ID" value="XM_064216433.1"/>
</dbReference>
<keyword evidence="1" id="KW-1185">Reference proteome</keyword>
<sequence length="276" mass="33028">MTTSPYSIISQTETKNARNSFDKNLLDPFGKTNRYHVVKKPSIKRRKVIRRLHLTNKEKDIPTIVTNDVFSLRKNVNLLQKSPQRLLRDFIQNSAIATPKKYVIHPSFRQIDAAIKSREQYIRPKPLFLAYDKDFYREDYQTHHRIKALSLREKVNHIRDTLPVPPSDEHEQPVIERPSYLPLNSKPKQLRDRIYSIRNYLQNKDLVKSTQIPIKNYLVETTTTYSPFMDPLYYFRRSGWYEVKTSTKEPSTVRPTRRKRRTIYFLSPTVPYYRYF</sequence>
<name>A0ABM4AMH5_VANTA</name>
<accession>A0ABM4AMH5</accession>
<evidence type="ECO:0000313" key="1">
    <source>
        <dbReference type="Proteomes" id="UP001652626"/>
    </source>
</evidence>
<dbReference type="Proteomes" id="UP001652626">
    <property type="component" value="Chromosome 12"/>
</dbReference>
<protein>
    <submittedName>
        <fullName evidence="2">Uncharacterized protein LOC135193536</fullName>
    </submittedName>
</protein>
<organism evidence="1 2">
    <name type="scientific">Vanessa tameamea</name>
    <name type="common">Kamehameha butterfly</name>
    <dbReference type="NCBI Taxonomy" id="334116"/>
    <lineage>
        <taxon>Eukaryota</taxon>
        <taxon>Metazoa</taxon>
        <taxon>Ecdysozoa</taxon>
        <taxon>Arthropoda</taxon>
        <taxon>Hexapoda</taxon>
        <taxon>Insecta</taxon>
        <taxon>Pterygota</taxon>
        <taxon>Neoptera</taxon>
        <taxon>Endopterygota</taxon>
        <taxon>Lepidoptera</taxon>
        <taxon>Glossata</taxon>
        <taxon>Ditrysia</taxon>
        <taxon>Papilionoidea</taxon>
        <taxon>Nymphalidae</taxon>
        <taxon>Nymphalinae</taxon>
        <taxon>Vanessa</taxon>
    </lineage>
</organism>
<gene>
    <name evidence="2" type="primary">LOC135193536</name>
</gene>